<dbReference type="Proteomes" id="UP001530293">
    <property type="component" value="Unassembled WGS sequence"/>
</dbReference>
<dbReference type="PROSITE" id="PS51203">
    <property type="entry name" value="CS"/>
    <property type="match status" value="1"/>
</dbReference>
<dbReference type="InterPro" id="IPR008978">
    <property type="entry name" value="HSP20-like_chaperone"/>
</dbReference>
<evidence type="ECO:0000256" key="1">
    <source>
        <dbReference type="ARBA" id="ARBA00022553"/>
    </source>
</evidence>
<reference evidence="4 5" key="1">
    <citation type="submission" date="2024-10" db="EMBL/GenBank/DDBJ databases">
        <title>Updated reference genomes for cyclostephanoid diatoms.</title>
        <authorList>
            <person name="Roberts W.R."/>
            <person name="Alverson A.J."/>
        </authorList>
    </citation>
    <scope>NUCLEOTIDE SEQUENCE [LARGE SCALE GENOMIC DNA]</scope>
    <source>
        <strain evidence="4 5">AJA232-27</strain>
    </source>
</reference>
<dbReference type="PANTHER" id="PTHR12356:SF17">
    <property type="entry name" value="CS DOMAIN-CONTAINING PROTEIN"/>
    <property type="match status" value="1"/>
</dbReference>
<dbReference type="InterPro" id="IPR025934">
    <property type="entry name" value="NudC_N_dom"/>
</dbReference>
<dbReference type="EMBL" id="JALLBG020000257">
    <property type="protein sequence ID" value="KAL3757623.1"/>
    <property type="molecule type" value="Genomic_DNA"/>
</dbReference>
<evidence type="ECO:0000313" key="5">
    <source>
        <dbReference type="Proteomes" id="UP001530293"/>
    </source>
</evidence>
<comment type="caution">
    <text evidence="4">The sequence shown here is derived from an EMBL/GenBank/DDBJ whole genome shotgun (WGS) entry which is preliminary data.</text>
</comment>
<organism evidence="4 5">
    <name type="scientific">Discostella pseudostelligera</name>
    <dbReference type="NCBI Taxonomy" id="259834"/>
    <lineage>
        <taxon>Eukaryota</taxon>
        <taxon>Sar</taxon>
        <taxon>Stramenopiles</taxon>
        <taxon>Ochrophyta</taxon>
        <taxon>Bacillariophyta</taxon>
        <taxon>Coscinodiscophyceae</taxon>
        <taxon>Thalassiosirophycidae</taxon>
        <taxon>Stephanodiscales</taxon>
        <taxon>Stephanodiscaceae</taxon>
        <taxon>Discostella</taxon>
    </lineage>
</organism>
<protein>
    <recommendedName>
        <fullName evidence="3">CS domain-containing protein</fullName>
    </recommendedName>
</protein>
<feature type="domain" description="CS" evidence="3">
    <location>
        <begin position="209"/>
        <end position="317"/>
    </location>
</feature>
<dbReference type="InterPro" id="IPR007052">
    <property type="entry name" value="CS_dom"/>
</dbReference>
<accession>A0ABD3M0U9</accession>
<keyword evidence="5" id="KW-1185">Reference proteome</keyword>
<proteinExistence type="predicted"/>
<dbReference type="AlphaFoldDB" id="A0ABD3M0U9"/>
<dbReference type="Pfam" id="PF04969">
    <property type="entry name" value="CS"/>
    <property type="match status" value="1"/>
</dbReference>
<dbReference type="InterPro" id="IPR037898">
    <property type="entry name" value="NudC_fam"/>
</dbReference>
<sequence length="407" mass="43582">MSHPAAMQYPVNAPMLSTADMQKFEAPLIAMANLAGGDLRKLLYAFFSFLHRRTDFYCIMPTENEGGNIGGGMGFREGQAEQILLASFRQFPLRKIGPRPNSGGSGKSSAVAGATTATTLPAPASSASIVRVAGDQPVVDRELTNTSEVIDEKSAPVSDDKQTIDGGKGIEGDASSTTKPASKEACGKKEHNKIRYTEEGKQIPIGNGGSTSRYVWTQTLDEVTVHIPLPEGIRAKDLDVDIGSSSISIRQKGGGSSSSGSDALLPPIVGILFGRIRPSESTWTLETTTSPGQSTQQITTLQLILDKAIKTWWETVISGDNPVIDTTMVDSTRHIGTYDEETQAEIRRIMFDQRQERLGLPTSQQIMLEDLPALPSGEKPKGAVSLPSGVEYIDSEKLESASVKGGK</sequence>
<gene>
    <name evidence="4" type="ORF">ACHAWU_004725</name>
</gene>
<dbReference type="SUPFAM" id="SSF49764">
    <property type="entry name" value="HSP20-like chaperones"/>
    <property type="match status" value="1"/>
</dbReference>
<evidence type="ECO:0000259" key="3">
    <source>
        <dbReference type="PROSITE" id="PS51203"/>
    </source>
</evidence>
<name>A0ABD3M0U9_9STRA</name>
<feature type="compositionally biased region" description="Basic and acidic residues" evidence="2">
    <location>
        <begin position="152"/>
        <end position="171"/>
    </location>
</feature>
<evidence type="ECO:0000313" key="4">
    <source>
        <dbReference type="EMBL" id="KAL3757623.1"/>
    </source>
</evidence>
<dbReference type="CDD" id="cd06467">
    <property type="entry name" value="p23_NUDC_like"/>
    <property type="match status" value="1"/>
</dbReference>
<feature type="region of interest" description="Disordered" evidence="2">
    <location>
        <begin position="152"/>
        <end position="189"/>
    </location>
</feature>
<dbReference type="Pfam" id="PF14050">
    <property type="entry name" value="Nudc_N"/>
    <property type="match status" value="1"/>
</dbReference>
<keyword evidence="1" id="KW-0597">Phosphoprotein</keyword>
<evidence type="ECO:0000256" key="2">
    <source>
        <dbReference type="SAM" id="MobiDB-lite"/>
    </source>
</evidence>
<dbReference type="Gene3D" id="2.60.40.790">
    <property type="match status" value="1"/>
</dbReference>
<dbReference type="PANTHER" id="PTHR12356">
    <property type="entry name" value="NUCLEAR MOVEMENT PROTEIN NUDC"/>
    <property type="match status" value="1"/>
</dbReference>